<evidence type="ECO:0000313" key="4">
    <source>
        <dbReference type="EMBL" id="KAK9072586.1"/>
    </source>
</evidence>
<keyword evidence="3" id="KW-0120">Carbon dioxide fixation</keyword>
<sequence length="211" mass="24475">MVGGISVVGSSVMDSHTSPCLCVDSLTSKPHMNHLKNEQKSVGKKQLFLPGSLELRSSFLHSNYSARTPSSKKQRKSKGLVVVNELGGQYDDTFRDVQAQLYNLFTYKAVRTVMNQLYEMNPTEYRWFYDFVVTNKPNDGKRFLRVLQKEKHELAERVMVTRLHLYGKWIKKVDHAAMYKDLSDQNLALMRERLMETVIWPSDDANWESYD</sequence>
<dbReference type="Proteomes" id="UP001408789">
    <property type="component" value="Unassembled WGS sequence"/>
</dbReference>
<protein>
    <recommendedName>
        <fullName evidence="6">Chaperonin-like RbcX protein</fullName>
    </recommendedName>
</protein>
<evidence type="ECO:0000313" key="5">
    <source>
        <dbReference type="Proteomes" id="UP001408789"/>
    </source>
</evidence>
<proteinExistence type="predicted"/>
<comment type="caution">
    <text evidence="4">The sequence shown here is derived from an EMBL/GenBank/DDBJ whole genome shotgun (WGS) entry which is preliminary data.</text>
</comment>
<name>A0AAP0H574_9ASTR</name>
<dbReference type="PANTHER" id="PTHR33791">
    <property type="entry name" value="CHAPERONIN-LIKE RBCX PROTEIN 1, CHLOROPLASTIC"/>
    <property type="match status" value="1"/>
</dbReference>
<accession>A0AAP0H574</accession>
<dbReference type="GO" id="GO:0015979">
    <property type="term" value="P:photosynthesis"/>
    <property type="evidence" value="ECO:0007669"/>
    <property type="project" value="UniProtKB-KW"/>
</dbReference>
<evidence type="ECO:0008006" key="6">
    <source>
        <dbReference type="Google" id="ProtNLM"/>
    </source>
</evidence>
<keyword evidence="5" id="KW-1185">Reference proteome</keyword>
<dbReference type="Gene3D" id="1.10.1200.210">
    <property type="entry name" value="Chaperonin-like RbcX"/>
    <property type="match status" value="1"/>
</dbReference>
<dbReference type="Pfam" id="PF02341">
    <property type="entry name" value="RbcX"/>
    <property type="match status" value="1"/>
</dbReference>
<keyword evidence="2" id="KW-0143">Chaperone</keyword>
<organism evidence="4 5">
    <name type="scientific">Deinandra increscens subsp. villosa</name>
    <dbReference type="NCBI Taxonomy" id="3103831"/>
    <lineage>
        <taxon>Eukaryota</taxon>
        <taxon>Viridiplantae</taxon>
        <taxon>Streptophyta</taxon>
        <taxon>Embryophyta</taxon>
        <taxon>Tracheophyta</taxon>
        <taxon>Spermatophyta</taxon>
        <taxon>Magnoliopsida</taxon>
        <taxon>eudicotyledons</taxon>
        <taxon>Gunneridae</taxon>
        <taxon>Pentapetalae</taxon>
        <taxon>asterids</taxon>
        <taxon>campanulids</taxon>
        <taxon>Asterales</taxon>
        <taxon>Asteraceae</taxon>
        <taxon>Asteroideae</taxon>
        <taxon>Heliantheae alliance</taxon>
        <taxon>Madieae</taxon>
        <taxon>Madiinae</taxon>
        <taxon>Deinandra</taxon>
    </lineage>
</organism>
<dbReference type="InterPro" id="IPR003435">
    <property type="entry name" value="Chaperonin_RcbX"/>
</dbReference>
<dbReference type="GO" id="GO:0110102">
    <property type="term" value="P:ribulose bisphosphate carboxylase complex assembly"/>
    <property type="evidence" value="ECO:0007669"/>
    <property type="project" value="InterPro"/>
</dbReference>
<keyword evidence="1" id="KW-0602">Photosynthesis</keyword>
<gene>
    <name evidence="4" type="ORF">SSX86_009021</name>
</gene>
<dbReference type="GO" id="GO:0015977">
    <property type="term" value="P:carbon fixation"/>
    <property type="evidence" value="ECO:0007669"/>
    <property type="project" value="UniProtKB-KW"/>
</dbReference>
<evidence type="ECO:0000256" key="2">
    <source>
        <dbReference type="ARBA" id="ARBA00023186"/>
    </source>
</evidence>
<dbReference type="AlphaFoldDB" id="A0AAP0H574"/>
<dbReference type="InterPro" id="IPR038052">
    <property type="entry name" value="Chaperonin_RbcX_sf"/>
</dbReference>
<dbReference type="GO" id="GO:0044183">
    <property type="term" value="F:protein folding chaperone"/>
    <property type="evidence" value="ECO:0007669"/>
    <property type="project" value="InterPro"/>
</dbReference>
<evidence type="ECO:0000256" key="1">
    <source>
        <dbReference type="ARBA" id="ARBA00022531"/>
    </source>
</evidence>
<dbReference type="SUPFAM" id="SSF158615">
    <property type="entry name" value="RbcX-like"/>
    <property type="match status" value="1"/>
</dbReference>
<dbReference type="PANTHER" id="PTHR33791:SF1">
    <property type="entry name" value="RUBISCO CHAPERONE RBCX"/>
    <property type="match status" value="1"/>
</dbReference>
<dbReference type="EMBL" id="JBCNJP010000010">
    <property type="protein sequence ID" value="KAK9072586.1"/>
    <property type="molecule type" value="Genomic_DNA"/>
</dbReference>
<reference evidence="4 5" key="1">
    <citation type="submission" date="2024-04" db="EMBL/GenBank/DDBJ databases">
        <title>The reference genome of an endangered Asteraceae, Deinandra increscens subsp. villosa, native to the Central Coast of California.</title>
        <authorList>
            <person name="Guilliams M."/>
            <person name="Hasenstab-Lehman K."/>
            <person name="Meyer R."/>
            <person name="Mcevoy S."/>
        </authorList>
    </citation>
    <scope>NUCLEOTIDE SEQUENCE [LARGE SCALE GENOMIC DNA]</scope>
    <source>
        <tissue evidence="4">Leaf</tissue>
    </source>
</reference>
<evidence type="ECO:0000256" key="3">
    <source>
        <dbReference type="ARBA" id="ARBA00023300"/>
    </source>
</evidence>